<gene>
    <name evidence="2" type="ORF">AXK11_00725</name>
</gene>
<keyword evidence="1" id="KW-1133">Transmembrane helix</keyword>
<keyword evidence="3" id="KW-1185">Reference proteome</keyword>
<evidence type="ECO:0008006" key="4">
    <source>
        <dbReference type="Google" id="ProtNLM"/>
    </source>
</evidence>
<feature type="transmembrane region" description="Helical" evidence="1">
    <location>
        <begin position="29"/>
        <end position="47"/>
    </location>
</feature>
<dbReference type="Gene3D" id="3.30.2010.10">
    <property type="entry name" value="Metalloproteases ('zincins'), catalytic domain"/>
    <property type="match status" value="1"/>
</dbReference>
<accession>A0A139SJL9</accession>
<evidence type="ECO:0000313" key="3">
    <source>
        <dbReference type="Proteomes" id="UP000070058"/>
    </source>
</evidence>
<sequence length="417" mass="45102">MGPVLVALPALLVLLLISSESWAAHARIWAWAAVDICVLSGALALTARRGIHRLAQQALQSREVFLSNFAKAQRLMQRHALAADCLLLLGAGAMAVAIGALDPYREYYYALLIVAAIFVPYALYKLLKHARPILNPPALASGARIAARALTRAQAPALWALVDEASARAKTAVPDHIVIGLDSSFYAADAPLYLNRAETPLEGRSLFLSVPYLAYMTREELAVVVAQELAHFTGGEVKRTHQFAEVYAQISHYMSHLHAEATMIEQAKGHWWGTPARKLVGFFLTNFTPALDQWAAERTYVVDALGSAAASPQSAALALLRLTTLASVIQPLLAEFAHNGGRSPHPDGLLASVFEAVSKAPTLDPLAHLDGHPFHPREAQPCTRQRIEMLGVPVTAELAQLASNREPSGLLEELGLR</sequence>
<comment type="caution">
    <text evidence="2">The sequence shown here is derived from an EMBL/GenBank/DDBJ whole genome shotgun (WGS) entry which is preliminary data.</text>
</comment>
<feature type="transmembrane region" description="Helical" evidence="1">
    <location>
        <begin position="107"/>
        <end position="124"/>
    </location>
</feature>
<dbReference type="EMBL" id="LSZQ01000056">
    <property type="protein sequence ID" value="KXU34778.1"/>
    <property type="molecule type" value="Genomic_DNA"/>
</dbReference>
<dbReference type="AlphaFoldDB" id="A0A139SJL9"/>
<dbReference type="STRING" id="1548207.AXK11_00725"/>
<evidence type="ECO:0000313" key="2">
    <source>
        <dbReference type="EMBL" id="KXU34778.1"/>
    </source>
</evidence>
<protein>
    <recommendedName>
        <fullName evidence="4">Peptidase M48 domain-containing protein</fullName>
    </recommendedName>
</protein>
<evidence type="ECO:0000256" key="1">
    <source>
        <dbReference type="SAM" id="Phobius"/>
    </source>
</evidence>
<keyword evidence="1" id="KW-0812">Transmembrane</keyword>
<keyword evidence="1" id="KW-0472">Membrane</keyword>
<name>A0A139SJL9_9BACT</name>
<dbReference type="CDD" id="cd07328">
    <property type="entry name" value="M48_Ste24p_like"/>
    <property type="match status" value="1"/>
</dbReference>
<reference evidence="3" key="1">
    <citation type="submission" date="2016-02" db="EMBL/GenBank/DDBJ databases">
        <authorList>
            <person name="Sanders J.G."/>
            <person name="Lin J.Y."/>
            <person name="Wertz J.T."/>
            <person name="Russell J.A."/>
            <person name="Moreau C.S."/>
            <person name="Powell S."/>
        </authorList>
    </citation>
    <scope>NUCLEOTIDE SEQUENCE [LARGE SCALE GENOMIC DNA]</scope>
    <source>
        <strain evidence="3">CAG34</strain>
    </source>
</reference>
<organism evidence="2 3">
    <name type="scientific">Cephaloticoccus primus</name>
    <dbReference type="NCBI Taxonomy" id="1548207"/>
    <lineage>
        <taxon>Bacteria</taxon>
        <taxon>Pseudomonadati</taxon>
        <taxon>Verrucomicrobiota</taxon>
        <taxon>Opitutia</taxon>
        <taxon>Opitutales</taxon>
        <taxon>Opitutaceae</taxon>
        <taxon>Cephaloticoccus</taxon>
    </lineage>
</organism>
<feature type="transmembrane region" description="Helical" evidence="1">
    <location>
        <begin position="81"/>
        <end position="101"/>
    </location>
</feature>
<dbReference type="Proteomes" id="UP000070058">
    <property type="component" value="Unassembled WGS sequence"/>
</dbReference>
<proteinExistence type="predicted"/>